<comment type="caution">
    <text evidence="1">The sequence shown here is derived from an EMBL/GenBank/DDBJ whole genome shotgun (WGS) entry which is preliminary data.</text>
</comment>
<protein>
    <recommendedName>
        <fullName evidence="3">WbqC-like protein</fullName>
    </recommendedName>
</protein>
<keyword evidence="2" id="KW-1185">Reference proteome</keyword>
<reference evidence="1 2" key="1">
    <citation type="submission" date="2019-03" db="EMBL/GenBank/DDBJ databases">
        <title>Genome Sequencing and Assembly of Various Microbes Isolated from Alder Root Nodule.</title>
        <authorList>
            <person name="Swanson E."/>
            <person name="Sevigny J.L."/>
            <person name="Pesce C."/>
            <person name="Davis I."/>
            <person name="Kleiner V."/>
            <person name="Tisa L."/>
        </authorList>
    </citation>
    <scope>NUCLEOTIDE SEQUENCE [LARGE SCALE GENOMIC DNA]</scope>
    <source>
        <strain evidence="1 2">4R-31</strain>
    </source>
</reference>
<dbReference type="InterPro" id="IPR014985">
    <property type="entry name" value="WbqC"/>
</dbReference>
<dbReference type="Pfam" id="PF08889">
    <property type="entry name" value="WbqC"/>
    <property type="match status" value="1"/>
</dbReference>
<organism evidence="1 2">
    <name type="scientific">Kocuria rhizophila</name>
    <dbReference type="NCBI Taxonomy" id="72000"/>
    <lineage>
        <taxon>Bacteria</taxon>
        <taxon>Bacillati</taxon>
        <taxon>Actinomycetota</taxon>
        <taxon>Actinomycetes</taxon>
        <taxon>Micrococcales</taxon>
        <taxon>Micrococcaceae</taxon>
        <taxon>Kocuria</taxon>
    </lineage>
</organism>
<accession>A0AAX2SBE4</accession>
<dbReference type="RefSeq" id="WP_124109834.1">
    <property type="nucleotide sequence ID" value="NZ_JAYEXM010000004.1"/>
</dbReference>
<gene>
    <name evidence="1" type="ORF">E4P33_02795</name>
</gene>
<dbReference type="Proteomes" id="UP000298017">
    <property type="component" value="Unassembled WGS sequence"/>
</dbReference>
<proteinExistence type="predicted"/>
<evidence type="ECO:0000313" key="1">
    <source>
        <dbReference type="EMBL" id="TFI02548.1"/>
    </source>
</evidence>
<name>A0AAX2SBE4_KOCRH</name>
<dbReference type="EMBL" id="SPNK01000002">
    <property type="protein sequence ID" value="TFI02548.1"/>
    <property type="molecule type" value="Genomic_DNA"/>
</dbReference>
<evidence type="ECO:0008006" key="3">
    <source>
        <dbReference type="Google" id="ProtNLM"/>
    </source>
</evidence>
<sequence length="212" mass="23980">MRVTIHQPDLLPYSGFWYKMAVSDAFIVSRHDQFQKQGYQRRVRMRGTWASHRLVGKPALVPITDVQVMAGWQENLARVITSRYRGALQWGNRGPALVERIRGFTGCALDEVNLQLIHMIRDELGISTPLLFTDPPQQRATDRLIEQVRAVGGDEYYAGSGGRAYMVENPEEYFADHGLTLTWSDHVPVSGDSVLSLLFDLEDPLPAIMNHS</sequence>
<dbReference type="AlphaFoldDB" id="A0AAX2SBE4"/>
<evidence type="ECO:0000313" key="2">
    <source>
        <dbReference type="Proteomes" id="UP000298017"/>
    </source>
</evidence>